<sequence>MEIFFESNLRFWPQGATVTQLAASPTWPPCFAAVGYAPCLRAWKPEGEATAAQFSPVHSLLEVDGSNFVACCIQDGRLAAAESSGRIGIWDTVTWSRVHTLSAGAEVTALALSNAHVAVGTACGAVMAWQCEAGSEECKQ</sequence>
<evidence type="ECO:0000313" key="2">
    <source>
        <dbReference type="Proteomes" id="UP000815325"/>
    </source>
</evidence>
<proteinExistence type="predicted"/>
<dbReference type="InterPro" id="IPR036322">
    <property type="entry name" value="WD40_repeat_dom_sf"/>
</dbReference>
<organism evidence="1 2">
    <name type="scientific">Dunaliella salina</name>
    <name type="common">Green alga</name>
    <name type="synonym">Protococcus salinus</name>
    <dbReference type="NCBI Taxonomy" id="3046"/>
    <lineage>
        <taxon>Eukaryota</taxon>
        <taxon>Viridiplantae</taxon>
        <taxon>Chlorophyta</taxon>
        <taxon>core chlorophytes</taxon>
        <taxon>Chlorophyceae</taxon>
        <taxon>CS clade</taxon>
        <taxon>Chlamydomonadales</taxon>
        <taxon>Dunaliellaceae</taxon>
        <taxon>Dunaliella</taxon>
    </lineage>
</organism>
<dbReference type="SUPFAM" id="SSF50978">
    <property type="entry name" value="WD40 repeat-like"/>
    <property type="match status" value="1"/>
</dbReference>
<dbReference type="Gene3D" id="2.130.10.10">
    <property type="entry name" value="YVTN repeat-like/Quinoprotein amine dehydrogenase"/>
    <property type="match status" value="1"/>
</dbReference>
<accession>A0ABQ7FTA2</accession>
<dbReference type="EMBL" id="MU072194">
    <property type="protein sequence ID" value="KAF5825688.1"/>
    <property type="molecule type" value="Genomic_DNA"/>
</dbReference>
<evidence type="ECO:0000313" key="1">
    <source>
        <dbReference type="EMBL" id="KAF5825688.1"/>
    </source>
</evidence>
<keyword evidence="2" id="KW-1185">Reference proteome</keyword>
<feature type="non-terminal residue" evidence="1">
    <location>
        <position position="140"/>
    </location>
</feature>
<dbReference type="InterPro" id="IPR015943">
    <property type="entry name" value="WD40/YVTN_repeat-like_dom_sf"/>
</dbReference>
<name>A0ABQ7FTA2_DUNSA</name>
<comment type="caution">
    <text evidence="1">The sequence shown here is derived from an EMBL/GenBank/DDBJ whole genome shotgun (WGS) entry which is preliminary data.</text>
</comment>
<reference evidence="1" key="1">
    <citation type="submission" date="2017-08" db="EMBL/GenBank/DDBJ databases">
        <authorList>
            <person name="Polle J.E."/>
            <person name="Barry K."/>
            <person name="Cushman J."/>
            <person name="Schmutz J."/>
            <person name="Tran D."/>
            <person name="Hathwaick L.T."/>
            <person name="Yim W.C."/>
            <person name="Jenkins J."/>
            <person name="Mckie-Krisberg Z.M."/>
            <person name="Prochnik S."/>
            <person name="Lindquist E."/>
            <person name="Dockter R.B."/>
            <person name="Adam C."/>
            <person name="Molina H."/>
            <person name="Bunkerborg J."/>
            <person name="Jin E."/>
            <person name="Buchheim M."/>
            <person name="Magnuson J."/>
        </authorList>
    </citation>
    <scope>NUCLEOTIDE SEQUENCE</scope>
    <source>
        <strain evidence="1">CCAP 19/18</strain>
    </source>
</reference>
<dbReference type="Proteomes" id="UP000815325">
    <property type="component" value="Unassembled WGS sequence"/>
</dbReference>
<protein>
    <submittedName>
        <fullName evidence="1">Uncharacterized protein</fullName>
    </submittedName>
</protein>
<gene>
    <name evidence="1" type="ORF">DUNSADRAFT_7549</name>
</gene>